<name>A0A415E865_9FIRM</name>
<dbReference type="AlphaFoldDB" id="A0A415E865"/>
<dbReference type="OrthoDB" id="9804819at2"/>
<feature type="domain" description="ABC transporter" evidence="4">
    <location>
        <begin position="5"/>
        <end position="217"/>
    </location>
</feature>
<keyword evidence="3 5" id="KW-0067">ATP-binding</keyword>
<sequence length="293" mass="32014">MSDAIRVENLRKSYGSKEVLKGISFDVSRGEIFALLGINGAGKTTTLECMEGLKKYDSGSIAVNDRCGVQLQSSSLPGNMKAGEALTLFSKWQKTKVNSDYVKRLGVAPFLSKQYGQLSTGQKRRLHLALALLGNPEIVILDEPTAGLDVEGRVAIHREIRKLKEQGKTIILASHDMAEVGELCDRIGILRNGQLAFLGTPAELTETAGNGFLLKVGLSRPMLFDGISELKVESQDGCDYTFQTENLEDTLSLLIETIKKQGASMRDIHVERAGIEARFLEIAKEEPDESDAV</sequence>
<evidence type="ECO:0000313" key="5">
    <source>
        <dbReference type="EMBL" id="RHJ89878.1"/>
    </source>
</evidence>
<organism evidence="5 6">
    <name type="scientific">Emergencia timonensis</name>
    <dbReference type="NCBI Taxonomy" id="1776384"/>
    <lineage>
        <taxon>Bacteria</taxon>
        <taxon>Bacillati</taxon>
        <taxon>Bacillota</taxon>
        <taxon>Clostridia</taxon>
        <taxon>Peptostreptococcales</taxon>
        <taxon>Anaerovoracaceae</taxon>
        <taxon>Emergencia</taxon>
    </lineage>
</organism>
<evidence type="ECO:0000256" key="3">
    <source>
        <dbReference type="ARBA" id="ARBA00022840"/>
    </source>
</evidence>
<dbReference type="STRING" id="1776384.GCA_900086585_03240"/>
<keyword evidence="1" id="KW-0813">Transport</keyword>
<dbReference type="InterPro" id="IPR003439">
    <property type="entry name" value="ABC_transporter-like_ATP-bd"/>
</dbReference>
<dbReference type="Proteomes" id="UP000284841">
    <property type="component" value="Unassembled WGS sequence"/>
</dbReference>
<keyword evidence="6" id="KW-1185">Reference proteome</keyword>
<dbReference type="Pfam" id="PF00005">
    <property type="entry name" value="ABC_tran"/>
    <property type="match status" value="1"/>
</dbReference>
<dbReference type="GO" id="GO:0016887">
    <property type="term" value="F:ATP hydrolysis activity"/>
    <property type="evidence" value="ECO:0007669"/>
    <property type="project" value="InterPro"/>
</dbReference>
<dbReference type="SUPFAM" id="SSF52540">
    <property type="entry name" value="P-loop containing nucleoside triphosphate hydrolases"/>
    <property type="match status" value="1"/>
</dbReference>
<gene>
    <name evidence="5" type="ORF">DW099_04760</name>
</gene>
<proteinExistence type="predicted"/>
<dbReference type="PANTHER" id="PTHR42711:SF17">
    <property type="entry name" value="ABC TRANSPORTER ATP-BINDING PROTEIN"/>
    <property type="match status" value="1"/>
</dbReference>
<reference evidence="5 6" key="1">
    <citation type="submission" date="2018-08" db="EMBL/GenBank/DDBJ databases">
        <title>A genome reference for cultivated species of the human gut microbiota.</title>
        <authorList>
            <person name="Zou Y."/>
            <person name="Xue W."/>
            <person name="Luo G."/>
        </authorList>
    </citation>
    <scope>NUCLEOTIDE SEQUENCE [LARGE SCALE GENOMIC DNA]</scope>
    <source>
        <strain evidence="5 6">AM07-24</strain>
    </source>
</reference>
<dbReference type="InterPro" id="IPR027417">
    <property type="entry name" value="P-loop_NTPase"/>
</dbReference>
<evidence type="ECO:0000256" key="1">
    <source>
        <dbReference type="ARBA" id="ARBA00022448"/>
    </source>
</evidence>
<protein>
    <submittedName>
        <fullName evidence="5">ABC transporter ATP-binding protein</fullName>
    </submittedName>
</protein>
<dbReference type="PROSITE" id="PS50893">
    <property type="entry name" value="ABC_TRANSPORTER_2"/>
    <property type="match status" value="1"/>
</dbReference>
<dbReference type="CDD" id="cd03230">
    <property type="entry name" value="ABC_DR_subfamily_A"/>
    <property type="match status" value="1"/>
</dbReference>
<dbReference type="SMART" id="SM00382">
    <property type="entry name" value="AAA"/>
    <property type="match status" value="1"/>
</dbReference>
<evidence type="ECO:0000313" key="6">
    <source>
        <dbReference type="Proteomes" id="UP000284841"/>
    </source>
</evidence>
<evidence type="ECO:0000259" key="4">
    <source>
        <dbReference type="PROSITE" id="PS50893"/>
    </source>
</evidence>
<accession>A0A415E865</accession>
<dbReference type="RefSeq" id="WP_118333894.1">
    <property type="nucleotide sequence ID" value="NZ_AP025567.1"/>
</dbReference>
<comment type="caution">
    <text evidence="5">The sequence shown here is derived from an EMBL/GenBank/DDBJ whole genome shotgun (WGS) entry which is preliminary data.</text>
</comment>
<evidence type="ECO:0000256" key="2">
    <source>
        <dbReference type="ARBA" id="ARBA00022741"/>
    </source>
</evidence>
<dbReference type="PANTHER" id="PTHR42711">
    <property type="entry name" value="ABC TRANSPORTER ATP-BINDING PROTEIN"/>
    <property type="match status" value="1"/>
</dbReference>
<dbReference type="EMBL" id="QRMS01000001">
    <property type="protein sequence ID" value="RHJ89878.1"/>
    <property type="molecule type" value="Genomic_DNA"/>
</dbReference>
<dbReference type="InterPro" id="IPR050763">
    <property type="entry name" value="ABC_transporter_ATP-binding"/>
</dbReference>
<dbReference type="GO" id="GO:0005524">
    <property type="term" value="F:ATP binding"/>
    <property type="evidence" value="ECO:0007669"/>
    <property type="project" value="UniProtKB-KW"/>
</dbReference>
<dbReference type="InterPro" id="IPR003593">
    <property type="entry name" value="AAA+_ATPase"/>
</dbReference>
<keyword evidence="2" id="KW-0547">Nucleotide-binding</keyword>
<dbReference type="Gene3D" id="3.40.50.300">
    <property type="entry name" value="P-loop containing nucleotide triphosphate hydrolases"/>
    <property type="match status" value="1"/>
</dbReference>